<dbReference type="RefSeq" id="WP_184392084.1">
    <property type="nucleotide sequence ID" value="NZ_BAAAJD010000043.1"/>
</dbReference>
<dbReference type="Proteomes" id="UP000572635">
    <property type="component" value="Unassembled WGS sequence"/>
</dbReference>
<evidence type="ECO:0000313" key="1">
    <source>
        <dbReference type="EMBL" id="MBB5432527.1"/>
    </source>
</evidence>
<proteinExistence type="predicted"/>
<organism evidence="1 2">
    <name type="scientific">Nocardiopsis composta</name>
    <dbReference type="NCBI Taxonomy" id="157465"/>
    <lineage>
        <taxon>Bacteria</taxon>
        <taxon>Bacillati</taxon>
        <taxon>Actinomycetota</taxon>
        <taxon>Actinomycetes</taxon>
        <taxon>Streptosporangiales</taxon>
        <taxon>Nocardiopsidaceae</taxon>
        <taxon>Nocardiopsis</taxon>
    </lineage>
</organism>
<dbReference type="EMBL" id="JACHDB010000001">
    <property type="protein sequence ID" value="MBB5432527.1"/>
    <property type="molecule type" value="Genomic_DNA"/>
</dbReference>
<accession>A0A7W8QL97</accession>
<gene>
    <name evidence="1" type="ORF">HDA36_002611</name>
</gene>
<dbReference type="AlphaFoldDB" id="A0A7W8QL97"/>
<protein>
    <submittedName>
        <fullName evidence="1">Uncharacterized protein</fullName>
    </submittedName>
</protein>
<evidence type="ECO:0000313" key="2">
    <source>
        <dbReference type="Proteomes" id="UP000572635"/>
    </source>
</evidence>
<name>A0A7W8QL97_9ACTN</name>
<keyword evidence="2" id="KW-1185">Reference proteome</keyword>
<reference evidence="1 2" key="1">
    <citation type="submission" date="2020-08" db="EMBL/GenBank/DDBJ databases">
        <title>Sequencing the genomes of 1000 actinobacteria strains.</title>
        <authorList>
            <person name="Klenk H.-P."/>
        </authorList>
    </citation>
    <scope>NUCLEOTIDE SEQUENCE [LARGE SCALE GENOMIC DNA]</scope>
    <source>
        <strain evidence="1 2">DSM 44551</strain>
    </source>
</reference>
<comment type="caution">
    <text evidence="1">The sequence shown here is derived from an EMBL/GenBank/DDBJ whole genome shotgun (WGS) entry which is preliminary data.</text>
</comment>
<sequence length="122" mass="12203">MKASLSTVLGWAEEIADRLGAPAGSTVDVEAADGPADAPGALVTLTFADGSSSGAHYDEELDGAEALALLADQLQEAVLEAVQGRPSPACPGHGHPAAARAVDGTACWVCPETGSVLRPVLD</sequence>